<dbReference type="GO" id="GO:0006412">
    <property type="term" value="P:translation"/>
    <property type="evidence" value="ECO:0007669"/>
    <property type="project" value="InterPro"/>
</dbReference>
<evidence type="ECO:0000256" key="2">
    <source>
        <dbReference type="ARBA" id="ARBA00023274"/>
    </source>
</evidence>
<dbReference type="EMBL" id="VDLU01000001">
    <property type="protein sequence ID" value="TNJ30127.1"/>
    <property type="molecule type" value="Genomic_DNA"/>
</dbReference>
<keyword evidence="2" id="KW-0687">Ribonucleoprotein</keyword>
<protein>
    <submittedName>
        <fullName evidence="4">Ribosomal protein S24</fullName>
    </submittedName>
</protein>
<evidence type="ECO:0000313" key="5">
    <source>
        <dbReference type="Proteomes" id="UP000315496"/>
    </source>
</evidence>
<dbReference type="VEuPathDB" id="GiardiaDB:GMRT_11072"/>
<dbReference type="Gene3D" id="3.30.70.3370">
    <property type="match status" value="1"/>
</dbReference>
<dbReference type="SUPFAM" id="SSF54189">
    <property type="entry name" value="Ribosomal proteins S24e, L23 and L15e"/>
    <property type="match status" value="1"/>
</dbReference>
<keyword evidence="5" id="KW-1185">Reference proteome</keyword>
<reference evidence="4 5" key="1">
    <citation type="submission" date="2019-05" db="EMBL/GenBank/DDBJ databases">
        <title>The compact genome of Giardia muris reveals important steps in the evolution of intestinal protozoan parasites.</title>
        <authorList>
            <person name="Xu F."/>
            <person name="Jimenez-Gonzalez A."/>
            <person name="Einarsson E."/>
            <person name="Astvaldsson A."/>
            <person name="Peirasmaki D."/>
            <person name="Eckmann L."/>
            <person name="Andersson J.O."/>
            <person name="Svard S.G."/>
            <person name="Jerlstrom-Hultqvist J."/>
        </authorList>
    </citation>
    <scope>NUCLEOTIDE SEQUENCE [LARGE SCALE GENOMIC DNA]</scope>
    <source>
        <strain evidence="4 5">Roberts-Thomson</strain>
    </source>
</reference>
<name>A0A4Z1TA66_GIAMU</name>
<dbReference type="Proteomes" id="UP000315496">
    <property type="component" value="Chromosome 1"/>
</dbReference>
<keyword evidence="1 4" id="KW-0689">Ribosomal protein</keyword>
<gene>
    <name evidence="4" type="ORF">GMRT_11072</name>
</gene>
<accession>A0A4Z1TA66</accession>
<evidence type="ECO:0000256" key="1">
    <source>
        <dbReference type="ARBA" id="ARBA00022980"/>
    </source>
</evidence>
<dbReference type="AlphaFoldDB" id="A0A4Z1TA66"/>
<dbReference type="HAMAP" id="MF_00545">
    <property type="entry name" value="Ribosomal_eS24"/>
    <property type="match status" value="1"/>
</dbReference>
<proteinExistence type="inferred from homology"/>
<evidence type="ECO:0000256" key="3">
    <source>
        <dbReference type="SAM" id="MobiDB-lite"/>
    </source>
</evidence>
<organism evidence="4 5">
    <name type="scientific">Giardia muris</name>
    <dbReference type="NCBI Taxonomy" id="5742"/>
    <lineage>
        <taxon>Eukaryota</taxon>
        <taxon>Metamonada</taxon>
        <taxon>Diplomonadida</taxon>
        <taxon>Hexamitidae</taxon>
        <taxon>Giardiinae</taxon>
        <taxon>Giardia</taxon>
    </lineage>
</organism>
<dbReference type="InterPro" id="IPR001976">
    <property type="entry name" value="Ribosomal_eS24"/>
</dbReference>
<dbReference type="OrthoDB" id="10251131at2759"/>
<sequence>MPEITIRLRQVMQNPLLQRQQCVVDIYHPGTTYASKDAVKDRIARELKMKDDKNLILFGFKTVFGGGYTTGFCHAYESADALKRYEPKFRMIRAKLMEPPKPVSRKQYKNLKTRRAKKRGTEKETVVLGAKK</sequence>
<dbReference type="GO" id="GO:1990904">
    <property type="term" value="C:ribonucleoprotein complex"/>
    <property type="evidence" value="ECO:0007669"/>
    <property type="project" value="UniProtKB-KW"/>
</dbReference>
<dbReference type="Pfam" id="PF01282">
    <property type="entry name" value="Ribosomal_S24e"/>
    <property type="match status" value="1"/>
</dbReference>
<feature type="region of interest" description="Disordered" evidence="3">
    <location>
        <begin position="110"/>
        <end position="132"/>
    </location>
</feature>
<dbReference type="GO" id="GO:0005840">
    <property type="term" value="C:ribosome"/>
    <property type="evidence" value="ECO:0007669"/>
    <property type="project" value="UniProtKB-KW"/>
</dbReference>
<dbReference type="GO" id="GO:0003735">
    <property type="term" value="F:structural constituent of ribosome"/>
    <property type="evidence" value="ECO:0007669"/>
    <property type="project" value="InterPro"/>
</dbReference>
<comment type="caution">
    <text evidence="4">The sequence shown here is derived from an EMBL/GenBank/DDBJ whole genome shotgun (WGS) entry which is preliminary data.</text>
</comment>
<dbReference type="InterPro" id="IPR053709">
    <property type="entry name" value="eRP_eS24_sf"/>
</dbReference>
<evidence type="ECO:0000313" key="4">
    <source>
        <dbReference type="EMBL" id="TNJ30127.1"/>
    </source>
</evidence>
<dbReference type="PANTHER" id="PTHR10496">
    <property type="entry name" value="40S RIBOSOMAL PROTEIN S24"/>
    <property type="match status" value="1"/>
</dbReference>
<dbReference type="InterPro" id="IPR012678">
    <property type="entry name" value="Ribosomal_uL23/eL15/eS24_sf"/>
</dbReference>